<dbReference type="STRING" id="342108.amb2997"/>
<dbReference type="GO" id="GO:0017168">
    <property type="term" value="F:5-oxoprolinase (ATP-hydrolyzing) activity"/>
    <property type="evidence" value="ECO:0007669"/>
    <property type="project" value="UniProtKB-UniRule"/>
</dbReference>
<dbReference type="OrthoDB" id="9773478at2"/>
<dbReference type="EC" id="3.5.2.9" evidence="1"/>
<name>Q2W2X4_PARM1</name>
<evidence type="ECO:0000313" key="2">
    <source>
        <dbReference type="EMBL" id="BAE51801.1"/>
    </source>
</evidence>
<keyword evidence="1" id="KW-0378">Hydrolase</keyword>
<evidence type="ECO:0000256" key="1">
    <source>
        <dbReference type="HAMAP-Rule" id="MF_00691"/>
    </source>
</evidence>
<dbReference type="Gene3D" id="3.20.20.370">
    <property type="entry name" value="Glycoside hydrolase/deacetylase"/>
    <property type="match status" value="1"/>
</dbReference>
<evidence type="ECO:0000313" key="3">
    <source>
        <dbReference type="Proteomes" id="UP000007058"/>
    </source>
</evidence>
<comment type="catalytic activity">
    <reaction evidence="1">
        <text>5-oxo-L-proline + ATP + 2 H2O = L-glutamate + ADP + phosphate + H(+)</text>
        <dbReference type="Rhea" id="RHEA:10348"/>
        <dbReference type="ChEBI" id="CHEBI:15377"/>
        <dbReference type="ChEBI" id="CHEBI:15378"/>
        <dbReference type="ChEBI" id="CHEBI:29985"/>
        <dbReference type="ChEBI" id="CHEBI:30616"/>
        <dbReference type="ChEBI" id="CHEBI:43474"/>
        <dbReference type="ChEBI" id="CHEBI:58402"/>
        <dbReference type="ChEBI" id="CHEBI:456216"/>
        <dbReference type="EC" id="3.5.2.9"/>
    </reaction>
</comment>
<comment type="similarity">
    <text evidence="1">Belongs to the LamB/PxpA family.</text>
</comment>
<sequence>MALRVDLNSDLGEAMGDDEAMLGVVSSANIACGFHAGDAMVMSRTVQAAMARGVGIGAHPGYADREGFGRRPMSLSAAGIEAILAYQIGALQGIARACGATVRHVKPHGALSNLAAVDREAALAVARAIRAADAGLIFLAPSGSAMVAAGHEVGLAVVEEVFADRNYDPAGNLLPRSHPQAMIHDPQEAAANVLRMVTQGTLRSLDGKDIPCRAQSVCVHGDDPHAVALARHLRDVLTGAGIAIVPLADLV</sequence>
<dbReference type="PANTHER" id="PTHR30292">
    <property type="entry name" value="UNCHARACTERIZED PROTEIN YBGL-RELATED"/>
    <property type="match status" value="1"/>
</dbReference>
<dbReference type="Proteomes" id="UP000007058">
    <property type="component" value="Chromosome"/>
</dbReference>
<dbReference type="KEGG" id="mag:amb2997"/>
<protein>
    <recommendedName>
        <fullName evidence="1">5-oxoprolinase subunit A</fullName>
        <shortName evidence="1">5-OPase subunit A</shortName>
        <ecNumber evidence="1">3.5.2.9</ecNumber>
    </recommendedName>
    <alternativeName>
        <fullName evidence="1">5-oxoprolinase (ATP-hydrolyzing) subunit A</fullName>
    </alternativeName>
</protein>
<dbReference type="SUPFAM" id="SSF88713">
    <property type="entry name" value="Glycoside hydrolase/deacetylase"/>
    <property type="match status" value="1"/>
</dbReference>
<dbReference type="GO" id="GO:0005975">
    <property type="term" value="P:carbohydrate metabolic process"/>
    <property type="evidence" value="ECO:0007669"/>
    <property type="project" value="InterPro"/>
</dbReference>
<dbReference type="NCBIfam" id="NF003814">
    <property type="entry name" value="PRK05406.1-3"/>
    <property type="match status" value="1"/>
</dbReference>
<dbReference type="HAMAP" id="MF_00691">
    <property type="entry name" value="PxpA"/>
    <property type="match status" value="1"/>
</dbReference>
<proteinExistence type="inferred from homology"/>
<dbReference type="InterPro" id="IPR011330">
    <property type="entry name" value="Glyco_hydro/deAcase_b/a-brl"/>
</dbReference>
<dbReference type="AlphaFoldDB" id="Q2W2X4"/>
<keyword evidence="3" id="KW-1185">Reference proteome</keyword>
<comment type="subunit">
    <text evidence="1">Forms a complex composed of PxpA, PxpB and PxpC.</text>
</comment>
<gene>
    <name evidence="1" type="primary">pxpA</name>
    <name evidence="2" type="ordered locus">amb2997</name>
</gene>
<accession>Q2W2X4</accession>
<dbReference type="RefSeq" id="WP_011385373.1">
    <property type="nucleotide sequence ID" value="NC_007626.1"/>
</dbReference>
<keyword evidence="1" id="KW-0067">ATP-binding</keyword>
<reference evidence="2 3" key="1">
    <citation type="journal article" date="2005" name="DNA Res.">
        <title>Complete genome sequence of the facultative anaerobic magnetotactic bacterium Magnetospirillum sp. strain AMB-1.</title>
        <authorList>
            <person name="Matsunaga T."/>
            <person name="Okamura Y."/>
            <person name="Fukuda Y."/>
            <person name="Wahyudi A.T."/>
            <person name="Murase Y."/>
            <person name="Takeyama H."/>
        </authorList>
    </citation>
    <scope>NUCLEOTIDE SEQUENCE [LARGE SCALE GENOMIC DNA]</scope>
    <source>
        <strain evidence="3">ATCC 700264 / AMB-1</strain>
    </source>
</reference>
<dbReference type="NCBIfam" id="NF003816">
    <property type="entry name" value="PRK05406.1-5"/>
    <property type="match status" value="1"/>
</dbReference>
<dbReference type="EMBL" id="AP007255">
    <property type="protein sequence ID" value="BAE51801.1"/>
    <property type="molecule type" value="Genomic_DNA"/>
</dbReference>
<dbReference type="CDD" id="cd10787">
    <property type="entry name" value="LamB_YcsF_like"/>
    <property type="match status" value="1"/>
</dbReference>
<dbReference type="Pfam" id="PF03746">
    <property type="entry name" value="LamB_YcsF"/>
    <property type="match status" value="1"/>
</dbReference>
<keyword evidence="1" id="KW-0547">Nucleotide-binding</keyword>
<dbReference type="HOGENOM" id="CLU_069535_0_0_5"/>
<dbReference type="InterPro" id="IPR005501">
    <property type="entry name" value="LamB/YcsF/PxpA-like"/>
</dbReference>
<comment type="function">
    <text evidence="1">Catalyzes the cleavage of 5-oxoproline to form L-glutamate coupled to the hydrolysis of ATP to ADP and inorganic phosphate.</text>
</comment>
<organism evidence="2 3">
    <name type="scientific">Paramagnetospirillum magneticum (strain ATCC 700264 / AMB-1)</name>
    <name type="common">Magnetospirillum magneticum</name>
    <dbReference type="NCBI Taxonomy" id="342108"/>
    <lineage>
        <taxon>Bacteria</taxon>
        <taxon>Pseudomonadati</taxon>
        <taxon>Pseudomonadota</taxon>
        <taxon>Alphaproteobacteria</taxon>
        <taxon>Rhodospirillales</taxon>
        <taxon>Magnetospirillaceae</taxon>
        <taxon>Paramagnetospirillum</taxon>
    </lineage>
</organism>
<dbReference type="PANTHER" id="PTHR30292:SF0">
    <property type="entry name" value="5-OXOPROLINASE SUBUNIT A"/>
    <property type="match status" value="1"/>
</dbReference>
<dbReference type="GO" id="GO:0005524">
    <property type="term" value="F:ATP binding"/>
    <property type="evidence" value="ECO:0007669"/>
    <property type="project" value="UniProtKB-UniRule"/>
</dbReference>